<dbReference type="AlphaFoldDB" id="A0A934RVT5"/>
<proteinExistence type="predicted"/>
<dbReference type="RefSeq" id="WP_200392805.1">
    <property type="nucleotide sequence ID" value="NZ_JAENIO010000050.1"/>
</dbReference>
<evidence type="ECO:0000313" key="3">
    <source>
        <dbReference type="Proteomes" id="UP000604083"/>
    </source>
</evidence>
<evidence type="ECO:0000313" key="2">
    <source>
        <dbReference type="EMBL" id="MBK1835371.1"/>
    </source>
</evidence>
<gene>
    <name evidence="2" type="ORF">JIN78_14980</name>
</gene>
<organism evidence="2 3">
    <name type="scientific">Roseibacillus ishigakijimensis</name>
    <dbReference type="NCBI Taxonomy" id="454146"/>
    <lineage>
        <taxon>Bacteria</taxon>
        <taxon>Pseudomonadati</taxon>
        <taxon>Verrucomicrobiota</taxon>
        <taxon>Verrucomicrobiia</taxon>
        <taxon>Verrucomicrobiales</taxon>
        <taxon>Verrucomicrobiaceae</taxon>
        <taxon>Roseibacillus</taxon>
    </lineage>
</organism>
<protein>
    <submittedName>
        <fullName evidence="2">Cupin domain-containing protein</fullName>
    </submittedName>
</protein>
<name>A0A934RVT5_9BACT</name>
<evidence type="ECO:0000259" key="1">
    <source>
        <dbReference type="Pfam" id="PF07883"/>
    </source>
</evidence>
<comment type="caution">
    <text evidence="2">The sequence shown here is derived from an EMBL/GenBank/DDBJ whole genome shotgun (WGS) entry which is preliminary data.</text>
</comment>
<dbReference type="InterPro" id="IPR013096">
    <property type="entry name" value="Cupin_2"/>
</dbReference>
<dbReference type="InterPro" id="IPR011051">
    <property type="entry name" value="RmlC_Cupin_sf"/>
</dbReference>
<dbReference type="EMBL" id="JAENIO010000050">
    <property type="protein sequence ID" value="MBK1835371.1"/>
    <property type="molecule type" value="Genomic_DNA"/>
</dbReference>
<feature type="domain" description="Cupin type-2" evidence="1">
    <location>
        <begin position="130"/>
        <end position="194"/>
    </location>
</feature>
<sequence length="220" mass="23513">MTPFLQYPWQTGLLADFAHQPYPTSLSAWAGEPLALPAGATHYGFLWRGSSQLAATPGTFPLIAGMSFCSPGPVRLSGPGHGLVITSHHHRGLFSLHGPVEETGRLRYIDGCTDTLLIAPPRLGDPCLNLLHIPPATAQTSHTHPSLRAGLVISGQGECRTPQGVHPLTPGQIFAIPAQAEHSFHTGPHSSLRVLAYHPDSDFGPTDEDHPMVNRTIITA</sequence>
<dbReference type="InterPro" id="IPR014710">
    <property type="entry name" value="RmlC-like_jellyroll"/>
</dbReference>
<keyword evidence="3" id="KW-1185">Reference proteome</keyword>
<dbReference type="Gene3D" id="2.60.120.10">
    <property type="entry name" value="Jelly Rolls"/>
    <property type="match status" value="1"/>
</dbReference>
<reference evidence="2" key="1">
    <citation type="submission" date="2021-01" db="EMBL/GenBank/DDBJ databases">
        <title>Modified the classification status of verrucomicrobia.</title>
        <authorList>
            <person name="Feng X."/>
        </authorList>
    </citation>
    <scope>NUCLEOTIDE SEQUENCE</scope>
    <source>
        <strain evidence="2">KCTC 12986</strain>
    </source>
</reference>
<accession>A0A934RVT5</accession>
<dbReference type="Pfam" id="PF07883">
    <property type="entry name" value="Cupin_2"/>
    <property type="match status" value="1"/>
</dbReference>
<dbReference type="Proteomes" id="UP000604083">
    <property type="component" value="Unassembled WGS sequence"/>
</dbReference>
<dbReference type="SUPFAM" id="SSF51182">
    <property type="entry name" value="RmlC-like cupins"/>
    <property type="match status" value="1"/>
</dbReference>